<dbReference type="FunFam" id="3.30.710.10:FF:000035">
    <property type="entry name" value="Elongin C transcription elongation factor"/>
    <property type="match status" value="1"/>
</dbReference>
<dbReference type="InterPro" id="IPR001232">
    <property type="entry name" value="SKP1-like"/>
</dbReference>
<accession>A0A1X6PK12</accession>
<evidence type="ECO:0000256" key="2">
    <source>
        <dbReference type="ARBA" id="ARBA00009993"/>
    </source>
</evidence>
<keyword evidence="4" id="KW-0539">Nucleus</keyword>
<evidence type="ECO:0000259" key="5">
    <source>
        <dbReference type="Pfam" id="PF03931"/>
    </source>
</evidence>
<comment type="similarity">
    <text evidence="2">Belongs to the SKP1 family.</text>
</comment>
<dbReference type="OrthoDB" id="249087at2759"/>
<dbReference type="Gene3D" id="3.30.710.10">
    <property type="entry name" value="Potassium Channel Kv1.1, Chain A"/>
    <property type="match status" value="1"/>
</dbReference>
<evidence type="ECO:0000313" key="6">
    <source>
        <dbReference type="EMBL" id="OSX81244.1"/>
    </source>
</evidence>
<evidence type="ECO:0000313" key="7">
    <source>
        <dbReference type="Proteomes" id="UP000218209"/>
    </source>
</evidence>
<dbReference type="GO" id="GO:0005634">
    <property type="term" value="C:nucleus"/>
    <property type="evidence" value="ECO:0007669"/>
    <property type="project" value="UniProtKB-SubCell"/>
</dbReference>
<name>A0A1X6PK12_PORUM</name>
<dbReference type="SUPFAM" id="SSF54695">
    <property type="entry name" value="POZ domain"/>
    <property type="match status" value="1"/>
</dbReference>
<evidence type="ECO:0000256" key="4">
    <source>
        <dbReference type="ARBA" id="ARBA00023242"/>
    </source>
</evidence>
<keyword evidence="7" id="KW-1185">Reference proteome</keyword>
<dbReference type="InterPro" id="IPR011333">
    <property type="entry name" value="SKP1/BTB/POZ_sf"/>
</dbReference>
<reference evidence="6 7" key="1">
    <citation type="submission" date="2017-03" db="EMBL/GenBank/DDBJ databases">
        <title>WGS assembly of Porphyra umbilicalis.</title>
        <authorList>
            <person name="Brawley S.H."/>
            <person name="Blouin N.A."/>
            <person name="Ficko-Blean E."/>
            <person name="Wheeler G.L."/>
            <person name="Lohr M."/>
            <person name="Goodson H.V."/>
            <person name="Jenkins J.W."/>
            <person name="Blaby-Haas C.E."/>
            <person name="Helliwell K.E."/>
            <person name="Chan C."/>
            <person name="Marriage T."/>
            <person name="Bhattacharya D."/>
            <person name="Klein A.S."/>
            <person name="Badis Y."/>
            <person name="Brodie J."/>
            <person name="Cao Y."/>
            <person name="Collen J."/>
            <person name="Dittami S.M."/>
            <person name="Gachon C.M."/>
            <person name="Green B.R."/>
            <person name="Karpowicz S."/>
            <person name="Kim J.W."/>
            <person name="Kudahl U."/>
            <person name="Lin S."/>
            <person name="Michel G."/>
            <person name="Mittag M."/>
            <person name="Olson B.J."/>
            <person name="Pangilinan J."/>
            <person name="Peng Y."/>
            <person name="Qiu H."/>
            <person name="Shu S."/>
            <person name="Singer J.T."/>
            <person name="Smith A.G."/>
            <person name="Sprecher B.N."/>
            <person name="Wagner V."/>
            <person name="Wang W."/>
            <person name="Wang Z.-Y."/>
            <person name="Yan J."/>
            <person name="Yarish C."/>
            <person name="Zoeuner-Riek S."/>
            <person name="Zhuang Y."/>
            <person name="Zou Y."/>
            <person name="Lindquist E.A."/>
            <person name="Grimwood J."/>
            <person name="Barry K."/>
            <person name="Rokhsar D.S."/>
            <person name="Schmutz J."/>
            <person name="Stiller J.W."/>
            <person name="Grossman A.R."/>
            <person name="Prochnik S.E."/>
        </authorList>
    </citation>
    <scope>NUCLEOTIDE SEQUENCE [LARGE SCALE GENOMIC DNA]</scope>
    <source>
        <strain evidence="6">4086291</strain>
    </source>
</reference>
<feature type="domain" description="SKP1 component POZ" evidence="5">
    <location>
        <begin position="70"/>
        <end position="130"/>
    </location>
</feature>
<comment type="subcellular location">
    <subcellularLocation>
        <location evidence="1">Nucleus</location>
    </subcellularLocation>
</comment>
<proteinExistence type="inferred from homology"/>
<dbReference type="Pfam" id="PF03931">
    <property type="entry name" value="Skp1_POZ"/>
    <property type="match status" value="1"/>
</dbReference>
<dbReference type="PANTHER" id="PTHR20648">
    <property type="entry name" value="ELONGIN-C"/>
    <property type="match status" value="1"/>
</dbReference>
<protein>
    <recommendedName>
        <fullName evidence="3">Elongin-C</fullName>
    </recommendedName>
</protein>
<dbReference type="Proteomes" id="UP000218209">
    <property type="component" value="Unassembled WGS sequence"/>
</dbReference>
<dbReference type="EMBL" id="KV918764">
    <property type="protein sequence ID" value="OSX81244.1"/>
    <property type="molecule type" value="Genomic_DNA"/>
</dbReference>
<dbReference type="SMART" id="SM00512">
    <property type="entry name" value="Skp1"/>
    <property type="match status" value="1"/>
</dbReference>
<sequence>MMDTESPSPTDAALAPPPVTVAAAASVAPVADAGRSVAAPAAGAPAPPAAVARKAAATPPPPWVVPDDYVLLVSCDGWEYLVETPVACISSVLAATLQSGFLESSTRRISLPDMRGRLLDRVVAYLYYARRWRGHPRAARPPFEVPPRLSLELLMAAVYLNV</sequence>
<dbReference type="InterPro" id="IPR016073">
    <property type="entry name" value="Skp1_comp_POZ"/>
</dbReference>
<dbReference type="InterPro" id="IPR039948">
    <property type="entry name" value="ELC1"/>
</dbReference>
<evidence type="ECO:0000256" key="3">
    <source>
        <dbReference type="ARBA" id="ARBA00021347"/>
    </source>
</evidence>
<dbReference type="AlphaFoldDB" id="A0A1X6PK12"/>
<organism evidence="6 7">
    <name type="scientific">Porphyra umbilicalis</name>
    <name type="common">Purple laver</name>
    <name type="synonym">Red alga</name>
    <dbReference type="NCBI Taxonomy" id="2786"/>
    <lineage>
        <taxon>Eukaryota</taxon>
        <taxon>Rhodophyta</taxon>
        <taxon>Bangiophyceae</taxon>
        <taxon>Bangiales</taxon>
        <taxon>Bangiaceae</taxon>
        <taxon>Porphyra</taxon>
    </lineage>
</organism>
<dbReference type="GO" id="GO:0006511">
    <property type="term" value="P:ubiquitin-dependent protein catabolic process"/>
    <property type="evidence" value="ECO:0007669"/>
    <property type="project" value="InterPro"/>
</dbReference>
<gene>
    <name evidence="6" type="ORF">BU14_0023s0050</name>
</gene>
<evidence type="ECO:0000256" key="1">
    <source>
        <dbReference type="ARBA" id="ARBA00004123"/>
    </source>
</evidence>